<evidence type="ECO:0000313" key="4">
    <source>
        <dbReference type="Proteomes" id="UP000000438"/>
    </source>
</evidence>
<dbReference type="InParanoid" id="Q6L2Q1"/>
<reference evidence="3 5" key="3">
    <citation type="submission" date="2017-04" db="EMBL/GenBank/DDBJ databases">
        <authorList>
            <person name="Varghese N."/>
            <person name="Submissions S."/>
        </authorList>
    </citation>
    <scope>NUCLEOTIDE SEQUENCE [LARGE SCALE GENOMIC DNA]</scope>
    <source>
        <strain evidence="3 5">DSM 9789</strain>
    </source>
</reference>
<evidence type="ECO:0000313" key="3">
    <source>
        <dbReference type="EMBL" id="SMD31539.1"/>
    </source>
</evidence>
<reference evidence="2" key="2">
    <citation type="submission" date="2004-02" db="EMBL/GenBank/DDBJ databases">
        <authorList>
            <person name="Fuetterer O."/>
            <person name="Angelov A."/>
            <person name="Liesegang H."/>
            <person name="Gottschalk G."/>
            <person name="Schleper C."/>
            <person name="Schepers B."/>
            <person name="Dock C."/>
            <person name="Antranikian G."/>
            <person name="Liebl W."/>
        </authorList>
    </citation>
    <scope>NUCLEOTIDE SEQUENCE</scope>
    <source>
        <strain evidence="2">DSM 9790</strain>
    </source>
</reference>
<feature type="transmembrane region" description="Helical" evidence="1">
    <location>
        <begin position="55"/>
        <end position="78"/>
    </location>
</feature>
<feature type="transmembrane region" description="Helical" evidence="1">
    <location>
        <begin position="114"/>
        <end position="133"/>
    </location>
</feature>
<accession>A0A8G2FXY9</accession>
<dbReference type="AlphaFoldDB" id="Q6L2Q1"/>
<gene>
    <name evidence="2" type="ordered locus">PTO0166</name>
    <name evidence="3" type="ORF">SAMN02745355_1488</name>
</gene>
<feature type="transmembrane region" description="Helical" evidence="1">
    <location>
        <begin position="247"/>
        <end position="272"/>
    </location>
</feature>
<feature type="transmembrane region" description="Helical" evidence="1">
    <location>
        <begin position="28"/>
        <end position="49"/>
    </location>
</feature>
<feature type="transmembrane region" description="Helical" evidence="1">
    <location>
        <begin position="210"/>
        <end position="235"/>
    </location>
</feature>
<feature type="transmembrane region" description="Helical" evidence="1">
    <location>
        <begin position="90"/>
        <end position="108"/>
    </location>
</feature>
<keyword evidence="1" id="KW-0472">Membrane</keyword>
<protein>
    <submittedName>
        <fullName evidence="2">Hypothetical membrane spanning protein</fullName>
    </submittedName>
</protein>
<keyword evidence="1" id="KW-1133">Transmembrane helix</keyword>
<dbReference type="KEGG" id="pto:PTO0166"/>
<evidence type="ECO:0000313" key="5">
    <source>
        <dbReference type="Proteomes" id="UP000192315"/>
    </source>
</evidence>
<evidence type="ECO:0000313" key="2">
    <source>
        <dbReference type="EMBL" id="AAT42751.1"/>
    </source>
</evidence>
<feature type="transmembrane region" description="Helical" evidence="1">
    <location>
        <begin position="176"/>
        <end position="198"/>
    </location>
</feature>
<accession>Q6L2Q1</accession>
<dbReference type="RefSeq" id="WP_011176967.1">
    <property type="nucleotide sequence ID" value="NC_005877.1"/>
</dbReference>
<dbReference type="GeneID" id="2844204"/>
<dbReference type="STRING" id="263820.PTO0166"/>
<evidence type="ECO:0000256" key="1">
    <source>
        <dbReference type="SAM" id="Phobius"/>
    </source>
</evidence>
<keyword evidence="1" id="KW-0812">Transmembrane</keyword>
<dbReference type="Proteomes" id="UP000000438">
    <property type="component" value="Chromosome"/>
</dbReference>
<sequence>MTIIDRLRDSFNNTYYDTDNKILHFSKLFLVISLAFTIAAMIINSFYSIFLSYNILFKIGIIIFIISNIIYGYYASYIYNKDNIEIDNNIYSILMPMFFFIGIANVITGIPSDFTSGIIIIIGLFFAFFYIVFDKDQVLKRILLIIGIILLSYGLSLSVSPPFYFSFSDYFMNSAYWAIAIIIFLVFDIISLFFGNGYISRLFNLSGKSLAIFIFGIGNISGGAIILGFSSGPYFNGLLSEADVARIIYIFAGSFSIIAGVFIVIYSFLYFYNSLKRGYYIH</sequence>
<dbReference type="EMBL" id="FWYE01000004">
    <property type="protein sequence ID" value="SMD31539.1"/>
    <property type="molecule type" value="Genomic_DNA"/>
</dbReference>
<keyword evidence="5" id="KW-1185">Reference proteome</keyword>
<dbReference type="HOGENOM" id="CLU_985591_0_0_2"/>
<dbReference type="PaxDb" id="263820-PTO0166"/>
<name>Q6L2Q1_PICTO</name>
<organism evidence="2 4">
    <name type="scientific">Picrophilus torridus (strain ATCC 700027 / DSM 9790 / JCM 10055 / NBRC 100828 / KAW 2/3)</name>
    <dbReference type="NCBI Taxonomy" id="1122961"/>
    <lineage>
        <taxon>Archaea</taxon>
        <taxon>Methanobacteriati</taxon>
        <taxon>Thermoplasmatota</taxon>
        <taxon>Thermoplasmata</taxon>
        <taxon>Thermoplasmatales</taxon>
        <taxon>Picrophilaceae</taxon>
        <taxon>Picrophilus</taxon>
    </lineage>
</organism>
<feature type="transmembrane region" description="Helical" evidence="1">
    <location>
        <begin position="142"/>
        <end position="164"/>
    </location>
</feature>
<dbReference type="EMBL" id="AE017261">
    <property type="protein sequence ID" value="AAT42751.1"/>
    <property type="molecule type" value="Genomic_DNA"/>
</dbReference>
<dbReference type="Proteomes" id="UP000192315">
    <property type="component" value="Unassembled WGS sequence"/>
</dbReference>
<proteinExistence type="predicted"/>
<reference evidence="2 4" key="1">
    <citation type="journal article" date="2004" name="Proc. Natl. Acad. Sci. U.S.A.">
        <title>Genome sequence of Picrophilus torridus and its implications for life around pH 0.</title>
        <authorList>
            <person name="Futterer O."/>
            <person name="Angelov A."/>
            <person name="Liesegang H."/>
            <person name="Gottschalk G."/>
            <person name="Schleper C."/>
            <person name="Schepers B."/>
            <person name="Dock C."/>
            <person name="Antranikian G."/>
            <person name="Liebl W."/>
        </authorList>
    </citation>
    <scope>NUCLEOTIDE SEQUENCE [LARGE SCALE GENOMIC DNA]</scope>
    <source>
        <strain evidence="4">ATCC 700027 / DSM 9790 / JCM 10055 / NBRC 100828</strain>
        <strain evidence="2">DSM 9790</strain>
    </source>
</reference>